<organism evidence="1 2">
    <name type="scientific">Paractinoplanes tereljensis</name>
    <dbReference type="NCBI Taxonomy" id="571912"/>
    <lineage>
        <taxon>Bacteria</taxon>
        <taxon>Bacillati</taxon>
        <taxon>Actinomycetota</taxon>
        <taxon>Actinomycetes</taxon>
        <taxon>Micromonosporales</taxon>
        <taxon>Micromonosporaceae</taxon>
        <taxon>Paractinoplanes</taxon>
    </lineage>
</organism>
<proteinExistence type="predicted"/>
<reference evidence="1" key="1">
    <citation type="submission" date="2021-01" db="EMBL/GenBank/DDBJ databases">
        <title>Whole genome shotgun sequence of Actinoplanes tereljensis NBRC 105297.</title>
        <authorList>
            <person name="Komaki H."/>
            <person name="Tamura T."/>
        </authorList>
    </citation>
    <scope>NUCLEOTIDE SEQUENCE</scope>
    <source>
        <strain evidence="1">NBRC 105297</strain>
    </source>
</reference>
<dbReference type="AlphaFoldDB" id="A0A919TRY6"/>
<dbReference type="EMBL" id="BOMY01000010">
    <property type="protein sequence ID" value="GIF18845.1"/>
    <property type="molecule type" value="Genomic_DNA"/>
</dbReference>
<evidence type="ECO:0000313" key="2">
    <source>
        <dbReference type="Proteomes" id="UP000623608"/>
    </source>
</evidence>
<comment type="caution">
    <text evidence="1">The sequence shown here is derived from an EMBL/GenBank/DDBJ whole genome shotgun (WGS) entry which is preliminary data.</text>
</comment>
<evidence type="ECO:0000313" key="1">
    <source>
        <dbReference type="EMBL" id="GIF18845.1"/>
    </source>
</evidence>
<accession>A0A919TRY6</accession>
<keyword evidence="2" id="KW-1185">Reference proteome</keyword>
<sequence>MRCVFLGTAGFLGRIHSDTRCAFWAEEPTDHDFDPDRLIEVDLAASPAAAAAKEISWADVQVDDCFTGPNGVVAGSTLGPRWPELSLAGAVYLERSFLARLPERLRPTCPPAGVNAHDYECTTTVYWPDQPDPRAGNRYTGHHADIVDERGSLAKVEVYPPGRALHPHTTPVTMWIDLASADQCDAGPDSLTAIGVGDAPKSGALFLISGRLGDLT</sequence>
<protein>
    <submittedName>
        <fullName evidence="1">Uncharacterized protein</fullName>
    </submittedName>
</protein>
<dbReference type="Proteomes" id="UP000623608">
    <property type="component" value="Unassembled WGS sequence"/>
</dbReference>
<name>A0A919TRY6_9ACTN</name>
<gene>
    <name evidence="1" type="ORF">Ate02nite_15750</name>
</gene>
<dbReference type="RefSeq" id="WP_203801344.1">
    <property type="nucleotide sequence ID" value="NZ_BOMY01000010.1"/>
</dbReference>